<keyword evidence="1" id="KW-1133">Transmembrane helix</keyword>
<reference evidence="2" key="1">
    <citation type="journal article" date="2023" name="Mol. Phylogenet. Evol.">
        <title>Genome-scale phylogeny and comparative genomics of the fungal order Sordariales.</title>
        <authorList>
            <person name="Hensen N."/>
            <person name="Bonometti L."/>
            <person name="Westerberg I."/>
            <person name="Brannstrom I.O."/>
            <person name="Guillou S."/>
            <person name="Cros-Aarteil S."/>
            <person name="Calhoun S."/>
            <person name="Haridas S."/>
            <person name="Kuo A."/>
            <person name="Mondo S."/>
            <person name="Pangilinan J."/>
            <person name="Riley R."/>
            <person name="LaButti K."/>
            <person name="Andreopoulos B."/>
            <person name="Lipzen A."/>
            <person name="Chen C."/>
            <person name="Yan M."/>
            <person name="Daum C."/>
            <person name="Ng V."/>
            <person name="Clum A."/>
            <person name="Steindorff A."/>
            <person name="Ohm R.A."/>
            <person name="Martin F."/>
            <person name="Silar P."/>
            <person name="Natvig D.O."/>
            <person name="Lalanne C."/>
            <person name="Gautier V."/>
            <person name="Ament-Velasquez S.L."/>
            <person name="Kruys A."/>
            <person name="Hutchinson M.I."/>
            <person name="Powell A.J."/>
            <person name="Barry K."/>
            <person name="Miller A.N."/>
            <person name="Grigoriev I.V."/>
            <person name="Debuchy R."/>
            <person name="Gladieux P."/>
            <person name="Hiltunen Thoren M."/>
            <person name="Johannesson H."/>
        </authorList>
    </citation>
    <scope>NUCLEOTIDE SEQUENCE</scope>
    <source>
        <strain evidence="2">CBS 118394</strain>
    </source>
</reference>
<gene>
    <name evidence="2" type="ORF">B0H66DRAFT_529104</name>
</gene>
<keyword evidence="1" id="KW-0812">Transmembrane</keyword>
<sequence>MIPRPQDRRCPVLIRLEISGIHLLAEVRSRKTLLEGLSNALGEPASWTNGSQLWKPSVLAVWSVASLGIVHLVPVFWGGGPTERTTTRFETGRISFGLDSDEVRIGWALSGTRQLPGPTETPLQARRSGQQYKTLKLALATGPLDLVPGQKVKK</sequence>
<dbReference type="EMBL" id="JAUEDM010000002">
    <property type="protein sequence ID" value="KAK3325053.1"/>
    <property type="molecule type" value="Genomic_DNA"/>
</dbReference>
<reference evidence="2" key="2">
    <citation type="submission" date="2023-06" db="EMBL/GenBank/DDBJ databases">
        <authorList>
            <consortium name="Lawrence Berkeley National Laboratory"/>
            <person name="Haridas S."/>
            <person name="Hensen N."/>
            <person name="Bonometti L."/>
            <person name="Westerberg I."/>
            <person name="Brannstrom I.O."/>
            <person name="Guillou S."/>
            <person name="Cros-Aarteil S."/>
            <person name="Calhoun S."/>
            <person name="Kuo A."/>
            <person name="Mondo S."/>
            <person name="Pangilinan J."/>
            <person name="Riley R."/>
            <person name="Labutti K."/>
            <person name="Andreopoulos B."/>
            <person name="Lipzen A."/>
            <person name="Chen C."/>
            <person name="Yanf M."/>
            <person name="Daum C."/>
            <person name="Ng V."/>
            <person name="Clum A."/>
            <person name="Steindorff A."/>
            <person name="Ohm R."/>
            <person name="Martin F."/>
            <person name="Silar P."/>
            <person name="Natvig D."/>
            <person name="Lalanne C."/>
            <person name="Gautier V."/>
            <person name="Ament-Velasquez S.L."/>
            <person name="Kruys A."/>
            <person name="Hutchinson M.I."/>
            <person name="Powell A.J."/>
            <person name="Barry K."/>
            <person name="Miller A.N."/>
            <person name="Grigoriev I.V."/>
            <person name="Debuchy R."/>
            <person name="Gladieux P."/>
            <person name="Thoren M.H."/>
            <person name="Johannesson H."/>
        </authorList>
    </citation>
    <scope>NUCLEOTIDE SEQUENCE</scope>
    <source>
        <strain evidence="2">CBS 118394</strain>
    </source>
</reference>
<evidence type="ECO:0000313" key="3">
    <source>
        <dbReference type="Proteomes" id="UP001283341"/>
    </source>
</evidence>
<dbReference type="Proteomes" id="UP001283341">
    <property type="component" value="Unassembled WGS sequence"/>
</dbReference>
<proteinExistence type="predicted"/>
<protein>
    <submittedName>
        <fullName evidence="2">Uncharacterized protein</fullName>
    </submittedName>
</protein>
<name>A0AAE0MB00_9PEZI</name>
<keyword evidence="1" id="KW-0472">Membrane</keyword>
<comment type="caution">
    <text evidence="2">The sequence shown here is derived from an EMBL/GenBank/DDBJ whole genome shotgun (WGS) entry which is preliminary data.</text>
</comment>
<dbReference type="AlphaFoldDB" id="A0AAE0MB00"/>
<evidence type="ECO:0000313" key="2">
    <source>
        <dbReference type="EMBL" id="KAK3325053.1"/>
    </source>
</evidence>
<keyword evidence="3" id="KW-1185">Reference proteome</keyword>
<organism evidence="2 3">
    <name type="scientific">Apodospora peruviana</name>
    <dbReference type="NCBI Taxonomy" id="516989"/>
    <lineage>
        <taxon>Eukaryota</taxon>
        <taxon>Fungi</taxon>
        <taxon>Dikarya</taxon>
        <taxon>Ascomycota</taxon>
        <taxon>Pezizomycotina</taxon>
        <taxon>Sordariomycetes</taxon>
        <taxon>Sordariomycetidae</taxon>
        <taxon>Sordariales</taxon>
        <taxon>Lasiosphaeriaceae</taxon>
        <taxon>Apodospora</taxon>
    </lineage>
</organism>
<feature type="transmembrane region" description="Helical" evidence="1">
    <location>
        <begin position="59"/>
        <end position="79"/>
    </location>
</feature>
<evidence type="ECO:0000256" key="1">
    <source>
        <dbReference type="SAM" id="Phobius"/>
    </source>
</evidence>
<accession>A0AAE0MB00</accession>